<evidence type="ECO:0000256" key="5">
    <source>
        <dbReference type="ARBA" id="ARBA00022927"/>
    </source>
</evidence>
<accession>A0A1I3AN92</accession>
<organism evidence="8 9">
    <name type="scientific">Pisciglobus halotolerans</name>
    <dbReference type="NCBI Taxonomy" id="745365"/>
    <lineage>
        <taxon>Bacteria</taxon>
        <taxon>Bacillati</taxon>
        <taxon>Bacillota</taxon>
        <taxon>Bacilli</taxon>
        <taxon>Lactobacillales</taxon>
        <taxon>Carnobacteriaceae</taxon>
    </lineage>
</organism>
<dbReference type="PANTHER" id="PTHR34982:SF1">
    <property type="entry name" value="FLAGELLAR ASSEMBLY PROTEIN FLIH"/>
    <property type="match status" value="1"/>
</dbReference>
<comment type="similarity">
    <text evidence="2">Belongs to the FliH family.</text>
</comment>
<keyword evidence="5" id="KW-0653">Protein transport</keyword>
<evidence type="ECO:0000313" key="9">
    <source>
        <dbReference type="Proteomes" id="UP000198668"/>
    </source>
</evidence>
<sequence length="249" mass="28447">MSLSHKIIKAQHALAEECFSPIKTDVLAVPVFSRKKEESSERSALEKEKSNLYLLEAQREADALIKQAKEEAAVLKQTAEQEGYAVGQQQGYQEGYTHGYQEAMVKGQAESEQLKQHAVQLLLEAEEQTQLYYKEKKEEWLELAAVMAENIVHETIDASSEKVLSLVYPVIHRLKKEDQLILLTVRPDQKAFVKEKLSHLEQQAEARFVVLTDHSLERNGCIIETAHSITDLQVSRQLENMLDEMKKME</sequence>
<keyword evidence="8" id="KW-0969">Cilium</keyword>
<dbReference type="OrthoDB" id="2199517at2"/>
<dbReference type="Proteomes" id="UP000198668">
    <property type="component" value="Unassembled WGS sequence"/>
</dbReference>
<protein>
    <submittedName>
        <fullName evidence="8">Flagellar assembly protein FliH</fullName>
    </submittedName>
</protein>
<evidence type="ECO:0000256" key="6">
    <source>
        <dbReference type="ARBA" id="ARBA00023225"/>
    </source>
</evidence>
<dbReference type="Pfam" id="PF02108">
    <property type="entry name" value="FliH"/>
    <property type="match status" value="1"/>
</dbReference>
<evidence type="ECO:0000313" key="8">
    <source>
        <dbReference type="EMBL" id="SFH51485.1"/>
    </source>
</evidence>
<comment type="function">
    <text evidence="1">Needed for flagellar regrowth and assembly.</text>
</comment>
<evidence type="ECO:0000256" key="1">
    <source>
        <dbReference type="ARBA" id="ARBA00003041"/>
    </source>
</evidence>
<dbReference type="GO" id="GO:0044781">
    <property type="term" value="P:bacterial-type flagellum organization"/>
    <property type="evidence" value="ECO:0007669"/>
    <property type="project" value="UniProtKB-KW"/>
</dbReference>
<evidence type="ECO:0000256" key="4">
    <source>
        <dbReference type="ARBA" id="ARBA00022795"/>
    </source>
</evidence>
<keyword evidence="9" id="KW-1185">Reference proteome</keyword>
<feature type="domain" description="Flagellar assembly protein FliH/Type III secretion system HrpE" evidence="7">
    <location>
        <begin position="113"/>
        <end position="240"/>
    </location>
</feature>
<keyword evidence="3" id="KW-0813">Transport</keyword>
<evidence type="ECO:0000259" key="7">
    <source>
        <dbReference type="Pfam" id="PF02108"/>
    </source>
</evidence>
<dbReference type="AlphaFoldDB" id="A0A1I3AN92"/>
<keyword evidence="8" id="KW-0282">Flagellum</keyword>
<gene>
    <name evidence="8" type="ORF">SAMN04489868_10165</name>
</gene>
<keyword evidence="8" id="KW-0966">Cell projection</keyword>
<reference evidence="8 9" key="1">
    <citation type="submission" date="2016-10" db="EMBL/GenBank/DDBJ databases">
        <authorList>
            <person name="de Groot N.N."/>
        </authorList>
    </citation>
    <scope>NUCLEOTIDE SEQUENCE [LARGE SCALE GENOMIC DNA]</scope>
    <source>
        <strain evidence="8 9">DSM 27630</strain>
    </source>
</reference>
<dbReference type="GO" id="GO:0005829">
    <property type="term" value="C:cytosol"/>
    <property type="evidence" value="ECO:0007669"/>
    <property type="project" value="TreeGrafter"/>
</dbReference>
<proteinExistence type="inferred from homology"/>
<keyword evidence="4" id="KW-1005">Bacterial flagellum biogenesis</keyword>
<evidence type="ECO:0000256" key="2">
    <source>
        <dbReference type="ARBA" id="ARBA00006602"/>
    </source>
</evidence>
<dbReference type="InterPro" id="IPR018035">
    <property type="entry name" value="Flagellar_FliH/T3SS_HrpE"/>
</dbReference>
<keyword evidence="6" id="KW-1006">Bacterial flagellum protein export</keyword>
<evidence type="ECO:0000256" key="3">
    <source>
        <dbReference type="ARBA" id="ARBA00022448"/>
    </source>
</evidence>
<name>A0A1I3AN92_9LACT</name>
<dbReference type="RefSeq" id="WP_092090716.1">
    <property type="nucleotide sequence ID" value="NZ_FOQE01000001.1"/>
</dbReference>
<dbReference type="InterPro" id="IPR051472">
    <property type="entry name" value="T3SS_Stator/FliH"/>
</dbReference>
<dbReference type="GO" id="GO:0015031">
    <property type="term" value="P:protein transport"/>
    <property type="evidence" value="ECO:0007669"/>
    <property type="project" value="UniProtKB-KW"/>
</dbReference>
<dbReference type="EMBL" id="FOQE01000001">
    <property type="protein sequence ID" value="SFH51485.1"/>
    <property type="molecule type" value="Genomic_DNA"/>
</dbReference>
<dbReference type="PANTHER" id="PTHR34982">
    <property type="entry name" value="YOP PROTEINS TRANSLOCATION PROTEIN L"/>
    <property type="match status" value="1"/>
</dbReference>